<keyword evidence="1" id="KW-0805">Transcription regulation</keyword>
<dbReference type="SUPFAM" id="SSF46785">
    <property type="entry name" value="Winged helix' DNA-binding domain"/>
    <property type="match status" value="1"/>
</dbReference>
<evidence type="ECO:0000259" key="4">
    <source>
        <dbReference type="PROSITE" id="PS51118"/>
    </source>
</evidence>
<dbReference type="GO" id="GO:0003677">
    <property type="term" value="F:DNA binding"/>
    <property type="evidence" value="ECO:0007669"/>
    <property type="project" value="UniProtKB-KW"/>
</dbReference>
<dbReference type="PROSITE" id="PS51118">
    <property type="entry name" value="HTH_HXLR"/>
    <property type="match status" value="1"/>
</dbReference>
<dbReference type="Proteomes" id="UP000199707">
    <property type="component" value="Unassembled WGS sequence"/>
</dbReference>
<dbReference type="Gene3D" id="1.10.10.10">
    <property type="entry name" value="Winged helix-like DNA-binding domain superfamily/Winged helix DNA-binding domain"/>
    <property type="match status" value="1"/>
</dbReference>
<gene>
    <name evidence="5" type="ORF">SAMN02799620_02656</name>
</gene>
<organism evidence="5 6">
    <name type="scientific">Mycolicibacterium fluoranthenivorans</name>
    <dbReference type="NCBI Taxonomy" id="258505"/>
    <lineage>
        <taxon>Bacteria</taxon>
        <taxon>Bacillati</taxon>
        <taxon>Actinomycetota</taxon>
        <taxon>Actinomycetes</taxon>
        <taxon>Mycobacteriales</taxon>
        <taxon>Mycobacteriaceae</taxon>
        <taxon>Mycolicibacterium</taxon>
    </lineage>
</organism>
<dbReference type="STRING" id="1502745.SAMN02799620_02656"/>
<dbReference type="CDD" id="cd00090">
    <property type="entry name" value="HTH_ARSR"/>
    <property type="match status" value="1"/>
</dbReference>
<dbReference type="InterPro" id="IPR011991">
    <property type="entry name" value="ArsR-like_HTH"/>
</dbReference>
<dbReference type="InterPro" id="IPR036388">
    <property type="entry name" value="WH-like_DNA-bd_sf"/>
</dbReference>
<dbReference type="AlphaFoldDB" id="A0A1G4WA79"/>
<feature type="domain" description="HTH hxlR-type" evidence="4">
    <location>
        <begin position="1"/>
        <end position="93"/>
    </location>
</feature>
<dbReference type="PANTHER" id="PTHR33204">
    <property type="entry name" value="TRANSCRIPTIONAL REGULATOR, MARR FAMILY"/>
    <property type="match status" value="1"/>
</dbReference>
<dbReference type="InterPro" id="IPR002577">
    <property type="entry name" value="HTH_HxlR"/>
</dbReference>
<dbReference type="Pfam" id="PF01638">
    <property type="entry name" value="HxlR"/>
    <property type="match status" value="1"/>
</dbReference>
<dbReference type="RefSeq" id="WP_220388630.1">
    <property type="nucleotide sequence ID" value="NZ_FMUB01000005.1"/>
</dbReference>
<keyword evidence="3" id="KW-0804">Transcription</keyword>
<dbReference type="PANTHER" id="PTHR33204:SF37">
    <property type="entry name" value="HTH-TYPE TRANSCRIPTIONAL REGULATOR YODB"/>
    <property type="match status" value="1"/>
</dbReference>
<dbReference type="EMBL" id="FMUB01000005">
    <property type="protein sequence ID" value="SCX19293.1"/>
    <property type="molecule type" value="Genomic_DNA"/>
</dbReference>
<evidence type="ECO:0000256" key="1">
    <source>
        <dbReference type="ARBA" id="ARBA00023015"/>
    </source>
</evidence>
<reference evidence="6" key="1">
    <citation type="submission" date="2016-10" db="EMBL/GenBank/DDBJ databases">
        <authorList>
            <person name="Varghese N."/>
            <person name="Submissions S."/>
        </authorList>
    </citation>
    <scope>NUCLEOTIDE SEQUENCE [LARGE SCALE GENOMIC DNA]</scope>
    <source>
        <strain evidence="6">UNC267MFSha1.1M11</strain>
    </source>
</reference>
<evidence type="ECO:0000256" key="3">
    <source>
        <dbReference type="ARBA" id="ARBA00023163"/>
    </source>
</evidence>
<sequence length="111" mass="12168">MQLLSRRWAGTVLRTLVTGPKRFRDIAAVIPGITDSSLSQRLKDLESAGVVTRVVLPSTPVRVEYRLTEKGSALGEILLYVNGWALDWIDLPAAQDRRPRKASELPGGTGD</sequence>
<protein>
    <submittedName>
        <fullName evidence="5">Transcriptional regulator, HxlR family</fullName>
    </submittedName>
</protein>
<name>A0A1G4WA79_9MYCO</name>
<dbReference type="InterPro" id="IPR036390">
    <property type="entry name" value="WH_DNA-bd_sf"/>
</dbReference>
<evidence type="ECO:0000256" key="2">
    <source>
        <dbReference type="ARBA" id="ARBA00023125"/>
    </source>
</evidence>
<evidence type="ECO:0000313" key="6">
    <source>
        <dbReference type="Proteomes" id="UP000199707"/>
    </source>
</evidence>
<evidence type="ECO:0000313" key="5">
    <source>
        <dbReference type="EMBL" id="SCX19293.1"/>
    </source>
</evidence>
<proteinExistence type="predicted"/>
<keyword evidence="2" id="KW-0238">DNA-binding</keyword>
<accession>A0A1G4WA79</accession>